<feature type="domain" description="ABC transporter" evidence="4">
    <location>
        <begin position="2"/>
        <end position="227"/>
    </location>
</feature>
<evidence type="ECO:0000256" key="1">
    <source>
        <dbReference type="ARBA" id="ARBA00022448"/>
    </source>
</evidence>
<name>A0A401UEU0_9BACT</name>
<dbReference type="SMART" id="SM00382">
    <property type="entry name" value="AAA"/>
    <property type="match status" value="1"/>
</dbReference>
<dbReference type="EMBL" id="BHXQ01000007">
    <property type="protein sequence ID" value="GCC53419.1"/>
    <property type="molecule type" value="Genomic_DNA"/>
</dbReference>
<dbReference type="CDD" id="cd03230">
    <property type="entry name" value="ABC_DR_subfamily_A"/>
    <property type="match status" value="1"/>
</dbReference>
<keyword evidence="3 5" id="KW-0067">ATP-binding</keyword>
<dbReference type="InterPro" id="IPR051782">
    <property type="entry name" value="ABC_Transporter_VariousFunc"/>
</dbReference>
<reference evidence="5 6" key="1">
    <citation type="submission" date="2018-11" db="EMBL/GenBank/DDBJ databases">
        <title>Chryseotalea sanarue gen. nov., sp., nov., a member of the family Cytophagaceae, isolated from a brackish lake in Hamamatsu Japan.</title>
        <authorList>
            <person name="Maejima Y."/>
            <person name="Iino T."/>
            <person name="Muraguchi Y."/>
            <person name="Fukuda K."/>
            <person name="Ohkuma M."/>
            <person name="Moriuchi R."/>
            <person name="Dohra H."/>
            <person name="Kimbara K."/>
            <person name="Shintani M."/>
        </authorList>
    </citation>
    <scope>NUCLEOTIDE SEQUENCE [LARGE SCALE GENOMIC DNA]</scope>
    <source>
        <strain evidence="5 6">Ys</strain>
    </source>
</reference>
<dbReference type="AlphaFoldDB" id="A0A401UEU0"/>
<dbReference type="InterPro" id="IPR003439">
    <property type="entry name" value="ABC_transporter-like_ATP-bd"/>
</dbReference>
<accession>A0A401UEU0</accession>
<dbReference type="OrthoDB" id="9808363at2"/>
<dbReference type="PANTHER" id="PTHR42939">
    <property type="entry name" value="ABC TRANSPORTER ATP-BINDING PROTEIN ALBC-RELATED"/>
    <property type="match status" value="1"/>
</dbReference>
<dbReference type="InterPro" id="IPR027417">
    <property type="entry name" value="P-loop_NTPase"/>
</dbReference>
<dbReference type="PANTHER" id="PTHR42939:SF1">
    <property type="entry name" value="ABC TRANSPORTER ATP-BINDING PROTEIN ALBC-RELATED"/>
    <property type="match status" value="1"/>
</dbReference>
<sequence length="242" mass="26745">MILLNNITKQFGKLRALDEVNLDISLGKSYALLGPNGSGKTTLIKSILGLVVPTSGTILFDGKSIANECDYRARIGYMPQIGHFPQNMKIGQLIDMMKNIRGEAIDIDDDLIRDFKLYSMYDKPMHALSGGTRQKVSAALAFMFKAPVLILDEPTAGLDPLSVEILKEKICAERGIGKVLLITSHILSDLDDLAGEVIYIQDGKVQYNDSIQSLKTDTREKRLGKAIASWLEQQQFISNVTK</sequence>
<keyword evidence="1" id="KW-0813">Transport</keyword>
<keyword evidence="2" id="KW-0547">Nucleotide-binding</keyword>
<proteinExistence type="predicted"/>
<dbReference type="Gene3D" id="3.40.50.300">
    <property type="entry name" value="P-loop containing nucleotide triphosphate hydrolases"/>
    <property type="match status" value="1"/>
</dbReference>
<evidence type="ECO:0000259" key="4">
    <source>
        <dbReference type="PROSITE" id="PS50893"/>
    </source>
</evidence>
<protein>
    <submittedName>
        <fullName evidence="5">ABC transporter ATP-binding protein</fullName>
    </submittedName>
</protein>
<evidence type="ECO:0000313" key="6">
    <source>
        <dbReference type="Proteomes" id="UP000288227"/>
    </source>
</evidence>
<evidence type="ECO:0000313" key="5">
    <source>
        <dbReference type="EMBL" id="GCC53419.1"/>
    </source>
</evidence>
<evidence type="ECO:0000256" key="2">
    <source>
        <dbReference type="ARBA" id="ARBA00022741"/>
    </source>
</evidence>
<dbReference type="RefSeq" id="WP_127124063.1">
    <property type="nucleotide sequence ID" value="NZ_BHXQ01000007.1"/>
</dbReference>
<keyword evidence="6" id="KW-1185">Reference proteome</keyword>
<dbReference type="InterPro" id="IPR003593">
    <property type="entry name" value="AAA+_ATPase"/>
</dbReference>
<organism evidence="5 6">
    <name type="scientific">Chryseotalea sanaruensis</name>
    <dbReference type="NCBI Taxonomy" id="2482724"/>
    <lineage>
        <taxon>Bacteria</taxon>
        <taxon>Pseudomonadati</taxon>
        <taxon>Bacteroidota</taxon>
        <taxon>Cytophagia</taxon>
        <taxon>Cytophagales</taxon>
        <taxon>Chryseotaleaceae</taxon>
        <taxon>Chryseotalea</taxon>
    </lineage>
</organism>
<dbReference type="Proteomes" id="UP000288227">
    <property type="component" value="Unassembled WGS sequence"/>
</dbReference>
<dbReference type="PROSITE" id="PS50893">
    <property type="entry name" value="ABC_TRANSPORTER_2"/>
    <property type="match status" value="1"/>
</dbReference>
<dbReference type="GO" id="GO:0016887">
    <property type="term" value="F:ATP hydrolysis activity"/>
    <property type="evidence" value="ECO:0007669"/>
    <property type="project" value="InterPro"/>
</dbReference>
<evidence type="ECO:0000256" key="3">
    <source>
        <dbReference type="ARBA" id="ARBA00022840"/>
    </source>
</evidence>
<dbReference type="SUPFAM" id="SSF52540">
    <property type="entry name" value="P-loop containing nucleoside triphosphate hydrolases"/>
    <property type="match status" value="1"/>
</dbReference>
<dbReference type="Pfam" id="PF00005">
    <property type="entry name" value="ABC_tran"/>
    <property type="match status" value="1"/>
</dbReference>
<comment type="caution">
    <text evidence="5">The sequence shown here is derived from an EMBL/GenBank/DDBJ whole genome shotgun (WGS) entry which is preliminary data.</text>
</comment>
<dbReference type="GO" id="GO:0005524">
    <property type="term" value="F:ATP binding"/>
    <property type="evidence" value="ECO:0007669"/>
    <property type="project" value="UniProtKB-KW"/>
</dbReference>
<gene>
    <name evidence="5" type="ORF">SanaruYs_36630</name>
</gene>